<comment type="caution">
    <text evidence="1">The sequence shown here is derived from an EMBL/GenBank/DDBJ whole genome shotgun (WGS) entry which is preliminary data.</text>
</comment>
<evidence type="ECO:0000313" key="1">
    <source>
        <dbReference type="EMBL" id="MPN36769.1"/>
    </source>
</evidence>
<dbReference type="EMBL" id="VSSQ01091091">
    <property type="protein sequence ID" value="MPN36769.1"/>
    <property type="molecule type" value="Genomic_DNA"/>
</dbReference>
<organism evidence="1">
    <name type="scientific">bioreactor metagenome</name>
    <dbReference type="NCBI Taxonomy" id="1076179"/>
    <lineage>
        <taxon>unclassified sequences</taxon>
        <taxon>metagenomes</taxon>
        <taxon>ecological metagenomes</taxon>
    </lineage>
</organism>
<dbReference type="InterPro" id="IPR025518">
    <property type="entry name" value="DUF4406"/>
</dbReference>
<accession>A0A645HF30</accession>
<gene>
    <name evidence="1" type="ORF">SDC9_184280</name>
</gene>
<sequence length="122" mass="13726">MKKILFLIADAMAKRGHALEDLYYPTSIYIAGKITGDPDYRAKFDWARCMLTDLGFRPVINPAELPDGISYERCMKICFAMLDACEAVAFLPDWRESKGAVREFARALRKGKGIVFLAKGDV</sequence>
<dbReference type="SUPFAM" id="SSF52309">
    <property type="entry name" value="N-(deoxy)ribosyltransferase-like"/>
    <property type="match status" value="1"/>
</dbReference>
<proteinExistence type="predicted"/>
<dbReference type="Gene3D" id="3.40.50.10400">
    <property type="entry name" value="Hypothetical protein PA1492"/>
    <property type="match status" value="1"/>
</dbReference>
<reference evidence="1" key="1">
    <citation type="submission" date="2019-08" db="EMBL/GenBank/DDBJ databases">
        <authorList>
            <person name="Kucharzyk K."/>
            <person name="Murdoch R.W."/>
            <person name="Higgins S."/>
            <person name="Loffler F."/>
        </authorList>
    </citation>
    <scope>NUCLEOTIDE SEQUENCE</scope>
</reference>
<name>A0A645HF30_9ZZZZ</name>
<dbReference type="Pfam" id="PF14359">
    <property type="entry name" value="DUF4406"/>
    <property type="match status" value="1"/>
</dbReference>
<evidence type="ECO:0008006" key="2">
    <source>
        <dbReference type="Google" id="ProtNLM"/>
    </source>
</evidence>
<dbReference type="AlphaFoldDB" id="A0A645HF30"/>
<protein>
    <recommendedName>
        <fullName evidence="2">DUF4406 domain-containing protein</fullName>
    </recommendedName>
</protein>